<dbReference type="PANTHER" id="PTHR30466">
    <property type="entry name" value="FLAVIN REDUCTASE"/>
    <property type="match status" value="1"/>
</dbReference>
<dbReference type="SMART" id="SM00903">
    <property type="entry name" value="Flavin_Reduct"/>
    <property type="match status" value="1"/>
</dbReference>
<sequence>MADNTLAFDGAQFRKVVGGFASGIVVVTAINDGEPVGMTCQSFFSLSLDPPLIAFSPSLTSSSYPRIRESGAFCVNILEAGQEALCNQFARSGTDKWRGVDWEPGVTGSPRLEGVLASIDCELETEFVTGDHYLTVGRVRSLHATPGLHPLLYFNGVYRRLHPHQELGARSA</sequence>
<organism evidence="4 5">
    <name type="scientific">Kineosporia mesophila</name>
    <dbReference type="NCBI Taxonomy" id="566012"/>
    <lineage>
        <taxon>Bacteria</taxon>
        <taxon>Bacillati</taxon>
        <taxon>Actinomycetota</taxon>
        <taxon>Actinomycetes</taxon>
        <taxon>Kineosporiales</taxon>
        <taxon>Kineosporiaceae</taxon>
        <taxon>Kineosporia</taxon>
    </lineage>
</organism>
<dbReference type="InterPro" id="IPR002563">
    <property type="entry name" value="Flavin_Rdtase-like_dom"/>
</dbReference>
<dbReference type="InterPro" id="IPR050268">
    <property type="entry name" value="NADH-dep_flavin_reductase"/>
</dbReference>
<gene>
    <name evidence="4" type="ORF">GCM10022223_56500</name>
</gene>
<keyword evidence="2" id="KW-0560">Oxidoreductase</keyword>
<evidence type="ECO:0000256" key="2">
    <source>
        <dbReference type="ARBA" id="ARBA00023002"/>
    </source>
</evidence>
<dbReference type="InterPro" id="IPR012349">
    <property type="entry name" value="Split_barrel_FMN-bd"/>
</dbReference>
<name>A0ABP7AG08_9ACTN</name>
<protein>
    <submittedName>
        <fullName evidence="4">Flavin reductase family protein</fullName>
    </submittedName>
</protein>
<keyword evidence="5" id="KW-1185">Reference proteome</keyword>
<evidence type="ECO:0000313" key="5">
    <source>
        <dbReference type="Proteomes" id="UP001501074"/>
    </source>
</evidence>
<dbReference type="RefSeq" id="WP_231488551.1">
    <property type="nucleotide sequence ID" value="NZ_BAAAZO010000011.1"/>
</dbReference>
<reference evidence="5" key="1">
    <citation type="journal article" date="2019" name="Int. J. Syst. Evol. Microbiol.">
        <title>The Global Catalogue of Microorganisms (GCM) 10K type strain sequencing project: providing services to taxonomists for standard genome sequencing and annotation.</title>
        <authorList>
            <consortium name="The Broad Institute Genomics Platform"/>
            <consortium name="The Broad Institute Genome Sequencing Center for Infectious Disease"/>
            <person name="Wu L."/>
            <person name="Ma J."/>
        </authorList>
    </citation>
    <scope>NUCLEOTIDE SEQUENCE [LARGE SCALE GENOMIC DNA]</scope>
    <source>
        <strain evidence="5">JCM 16902</strain>
    </source>
</reference>
<dbReference type="EMBL" id="BAAAZO010000011">
    <property type="protein sequence ID" value="GAA3631188.1"/>
    <property type="molecule type" value="Genomic_DNA"/>
</dbReference>
<dbReference type="Gene3D" id="2.30.110.10">
    <property type="entry name" value="Electron Transport, Fmn-binding Protein, Chain A"/>
    <property type="match status" value="1"/>
</dbReference>
<dbReference type="PANTHER" id="PTHR30466:SF11">
    <property type="entry name" value="FLAVIN-DEPENDENT MONOOXYGENASE, REDUCTASE SUBUNIT HSAB"/>
    <property type="match status" value="1"/>
</dbReference>
<accession>A0ABP7AG08</accession>
<evidence type="ECO:0000259" key="3">
    <source>
        <dbReference type="SMART" id="SM00903"/>
    </source>
</evidence>
<evidence type="ECO:0000256" key="1">
    <source>
        <dbReference type="ARBA" id="ARBA00008898"/>
    </source>
</evidence>
<proteinExistence type="inferred from homology"/>
<dbReference type="Proteomes" id="UP001501074">
    <property type="component" value="Unassembled WGS sequence"/>
</dbReference>
<dbReference type="Pfam" id="PF01613">
    <property type="entry name" value="Flavin_Reduct"/>
    <property type="match status" value="1"/>
</dbReference>
<dbReference type="SUPFAM" id="SSF50475">
    <property type="entry name" value="FMN-binding split barrel"/>
    <property type="match status" value="1"/>
</dbReference>
<comment type="similarity">
    <text evidence="1">Belongs to the non-flavoprotein flavin reductase family.</text>
</comment>
<comment type="caution">
    <text evidence="4">The sequence shown here is derived from an EMBL/GenBank/DDBJ whole genome shotgun (WGS) entry which is preliminary data.</text>
</comment>
<evidence type="ECO:0000313" key="4">
    <source>
        <dbReference type="EMBL" id="GAA3631188.1"/>
    </source>
</evidence>
<feature type="domain" description="Flavin reductase like" evidence="3">
    <location>
        <begin position="17"/>
        <end position="160"/>
    </location>
</feature>